<feature type="region of interest" description="Disordered" evidence="1">
    <location>
        <begin position="453"/>
        <end position="478"/>
    </location>
</feature>
<evidence type="ECO:0000259" key="2">
    <source>
        <dbReference type="Pfam" id="PF18566"/>
    </source>
</evidence>
<dbReference type="Pfam" id="PF18566">
    <property type="entry name" value="Ldi"/>
    <property type="match status" value="1"/>
</dbReference>
<protein>
    <recommendedName>
        <fullName evidence="2">Linalool dehydratase/isomerase domain-containing protein</fullName>
    </recommendedName>
</protein>
<evidence type="ECO:0000256" key="1">
    <source>
        <dbReference type="SAM" id="MobiDB-lite"/>
    </source>
</evidence>
<accession>A0ABS2KN10</accession>
<organism evidence="3 4">
    <name type="scientific">Rhodococcoides corynebacterioides</name>
    <dbReference type="NCBI Taxonomy" id="53972"/>
    <lineage>
        <taxon>Bacteria</taxon>
        <taxon>Bacillati</taxon>
        <taxon>Actinomycetota</taxon>
        <taxon>Actinomycetes</taxon>
        <taxon>Mycobacteriales</taxon>
        <taxon>Nocardiaceae</taxon>
        <taxon>Rhodococcoides</taxon>
    </lineage>
</organism>
<feature type="domain" description="Linalool dehydratase/isomerase" evidence="2">
    <location>
        <begin position="42"/>
        <end position="339"/>
    </location>
</feature>
<evidence type="ECO:0000313" key="4">
    <source>
        <dbReference type="Proteomes" id="UP000703038"/>
    </source>
</evidence>
<gene>
    <name evidence="3" type="ORF">JOE42_000026</name>
</gene>
<proteinExistence type="predicted"/>
<evidence type="ECO:0000313" key="3">
    <source>
        <dbReference type="EMBL" id="MBM7413293.1"/>
    </source>
</evidence>
<sequence length="478" mass="52842">MADELTLDELLLARTVLDVALQDDGDWSNYDILEQFQPSAVRYQLNYLGWALSMLQYSRMPAFHGYLSEAQRKLIQKFQQRKVWSYWWLENLWGNLENNPDPVRKQNIMLTGFFGLQIATYQSATGDMRYTEPGAVKFRWNDENSFDYSLTTICDAIVDDISRSPWSMIACEPNWVYPYCNGTGANTFRIHDRMSGTGYWDRIKYGFTKSMDVEFHRPDGTSHMFKSTRTGYGNGAMPFNSTEMRPLTPELADRGWALTRAGVSTFDENGDPTGTVFKDLPSGFDPGNAGSGKVLQYGGIIDAAREAGDEKLAQAAWDELFETTRVTRDHGRLTFEGASLQATAFVAKSAFNRKGGWLDLIERGLPDSWLHGPVLDAVAYADAMVARAETDGTNLDLVLYPVSGEATTDLTLARLTPHSRYVVDAGGRTSNFVADADGSATVAVELAGRTAVSISPASARSTEPASTTSLSRPVSAST</sequence>
<dbReference type="EMBL" id="JAFBBK010000001">
    <property type="protein sequence ID" value="MBM7413293.1"/>
    <property type="molecule type" value="Genomic_DNA"/>
</dbReference>
<name>A0ABS2KN10_9NOCA</name>
<reference evidence="3 4" key="1">
    <citation type="submission" date="2021-01" db="EMBL/GenBank/DDBJ databases">
        <title>Genomics of switchgrass bacterial isolates.</title>
        <authorList>
            <person name="Shade A."/>
        </authorList>
    </citation>
    <scope>NUCLEOTIDE SEQUENCE [LARGE SCALE GENOMIC DNA]</scope>
    <source>
        <strain evidence="3 4">PvP111</strain>
    </source>
</reference>
<dbReference type="RefSeq" id="WP_204865892.1">
    <property type="nucleotide sequence ID" value="NZ_JAFBBK010000001.1"/>
</dbReference>
<dbReference type="Proteomes" id="UP000703038">
    <property type="component" value="Unassembled WGS sequence"/>
</dbReference>
<dbReference type="InterPro" id="IPR041411">
    <property type="entry name" value="Ldi"/>
</dbReference>
<comment type="caution">
    <text evidence="3">The sequence shown here is derived from an EMBL/GenBank/DDBJ whole genome shotgun (WGS) entry which is preliminary data.</text>
</comment>
<keyword evidence="4" id="KW-1185">Reference proteome</keyword>